<dbReference type="InterPro" id="IPR003594">
    <property type="entry name" value="HATPase_dom"/>
</dbReference>
<name>A0A969W6H4_9GAMM</name>
<evidence type="ECO:0000256" key="2">
    <source>
        <dbReference type="ARBA" id="ARBA00012438"/>
    </source>
</evidence>
<keyword evidence="5" id="KW-0547">Nucleotide-binding</keyword>
<dbReference type="PROSITE" id="PS50109">
    <property type="entry name" value="HIS_KIN"/>
    <property type="match status" value="1"/>
</dbReference>
<dbReference type="CDD" id="cd00082">
    <property type="entry name" value="HisKA"/>
    <property type="match status" value="1"/>
</dbReference>
<dbReference type="SUPFAM" id="SSF47226">
    <property type="entry name" value="Histidine-containing phosphotransfer domain, HPT domain"/>
    <property type="match status" value="1"/>
</dbReference>
<dbReference type="SMART" id="SM00448">
    <property type="entry name" value="REC"/>
    <property type="match status" value="1"/>
</dbReference>
<gene>
    <name evidence="17" type="ORF">G7Y82_03130</name>
</gene>
<comment type="catalytic activity">
    <reaction evidence="1">
        <text>ATP + protein L-histidine = ADP + protein N-phospho-L-histidine.</text>
        <dbReference type="EC" id="2.7.13.3"/>
    </reaction>
</comment>
<dbReference type="InterPro" id="IPR001789">
    <property type="entry name" value="Sig_transdc_resp-reg_receiver"/>
</dbReference>
<dbReference type="Gene3D" id="1.10.287.130">
    <property type="match status" value="1"/>
</dbReference>
<dbReference type="PRINTS" id="PR00344">
    <property type="entry name" value="BCTRLSENSOR"/>
</dbReference>
<dbReference type="FunFam" id="3.30.565.10:FF:000010">
    <property type="entry name" value="Sensor histidine kinase RcsC"/>
    <property type="match status" value="1"/>
</dbReference>
<evidence type="ECO:0000256" key="6">
    <source>
        <dbReference type="ARBA" id="ARBA00022777"/>
    </source>
</evidence>
<feature type="modified residue" description="4-aspartylphosphate" evidence="12">
    <location>
        <position position="758"/>
    </location>
</feature>
<dbReference type="PROSITE" id="PS50894">
    <property type="entry name" value="HPT"/>
    <property type="match status" value="1"/>
</dbReference>
<keyword evidence="3 12" id="KW-0597">Phosphoprotein</keyword>
<dbReference type="GO" id="GO:0000155">
    <property type="term" value="F:phosphorelay sensor kinase activity"/>
    <property type="evidence" value="ECO:0007669"/>
    <property type="project" value="InterPro"/>
</dbReference>
<feature type="transmembrane region" description="Helical" evidence="13">
    <location>
        <begin position="280"/>
        <end position="303"/>
    </location>
</feature>
<dbReference type="Pfam" id="PF00512">
    <property type="entry name" value="HisKA"/>
    <property type="match status" value="1"/>
</dbReference>
<dbReference type="SMART" id="SM00387">
    <property type="entry name" value="HATPase_c"/>
    <property type="match status" value="1"/>
</dbReference>
<dbReference type="Pfam" id="PF01627">
    <property type="entry name" value="Hpt"/>
    <property type="match status" value="1"/>
</dbReference>
<evidence type="ECO:0000256" key="11">
    <source>
        <dbReference type="PROSITE-ProRule" id="PRU00110"/>
    </source>
</evidence>
<dbReference type="Gene3D" id="3.40.50.2300">
    <property type="match status" value="1"/>
</dbReference>
<dbReference type="CDD" id="cd17546">
    <property type="entry name" value="REC_hyHK_CKI1_RcsC-like"/>
    <property type="match status" value="1"/>
</dbReference>
<dbReference type="PANTHER" id="PTHR45339">
    <property type="entry name" value="HYBRID SIGNAL TRANSDUCTION HISTIDINE KINASE J"/>
    <property type="match status" value="1"/>
</dbReference>
<dbReference type="GO" id="GO:0005886">
    <property type="term" value="C:plasma membrane"/>
    <property type="evidence" value="ECO:0007669"/>
    <property type="project" value="UniProtKB-SubCell"/>
</dbReference>
<dbReference type="CDD" id="cd16922">
    <property type="entry name" value="HATPase_EvgS-ArcB-TorS-like"/>
    <property type="match status" value="1"/>
</dbReference>
<keyword evidence="6" id="KW-0418">Kinase</keyword>
<evidence type="ECO:0000259" key="16">
    <source>
        <dbReference type="PROSITE" id="PS50894"/>
    </source>
</evidence>
<evidence type="ECO:0000256" key="3">
    <source>
        <dbReference type="ARBA" id="ARBA00022553"/>
    </source>
</evidence>
<dbReference type="EMBL" id="JAAVXB010000001">
    <property type="protein sequence ID" value="NKF21297.1"/>
    <property type="molecule type" value="Genomic_DNA"/>
</dbReference>
<keyword evidence="18" id="KW-1185">Reference proteome</keyword>
<dbReference type="SUPFAM" id="SSF52172">
    <property type="entry name" value="CheY-like"/>
    <property type="match status" value="1"/>
</dbReference>
<evidence type="ECO:0000256" key="9">
    <source>
        <dbReference type="ARBA" id="ARBA00064003"/>
    </source>
</evidence>
<dbReference type="InterPro" id="IPR008207">
    <property type="entry name" value="Sig_transdc_His_kin_Hpt_dom"/>
</dbReference>
<evidence type="ECO:0000256" key="13">
    <source>
        <dbReference type="SAM" id="Phobius"/>
    </source>
</evidence>
<evidence type="ECO:0000256" key="10">
    <source>
        <dbReference type="ARBA" id="ARBA00068150"/>
    </source>
</evidence>
<dbReference type="InterPro" id="IPR004358">
    <property type="entry name" value="Sig_transdc_His_kin-like_C"/>
</dbReference>
<dbReference type="PROSITE" id="PS50110">
    <property type="entry name" value="RESPONSE_REGULATORY"/>
    <property type="match status" value="1"/>
</dbReference>
<dbReference type="InterPro" id="IPR036641">
    <property type="entry name" value="HPT_dom_sf"/>
</dbReference>
<dbReference type="RefSeq" id="WP_168146525.1">
    <property type="nucleotide sequence ID" value="NZ_JAAVXB010000001.1"/>
</dbReference>
<dbReference type="GO" id="GO:0005524">
    <property type="term" value="F:ATP binding"/>
    <property type="evidence" value="ECO:0007669"/>
    <property type="project" value="UniProtKB-KW"/>
</dbReference>
<evidence type="ECO:0000313" key="17">
    <source>
        <dbReference type="EMBL" id="NKF21297.1"/>
    </source>
</evidence>
<feature type="modified residue" description="Phosphohistidine" evidence="11">
    <location>
        <position position="901"/>
    </location>
</feature>
<dbReference type="Pfam" id="PF14827">
    <property type="entry name" value="dCache_3"/>
    <property type="match status" value="1"/>
</dbReference>
<dbReference type="PANTHER" id="PTHR45339:SF5">
    <property type="entry name" value="HISTIDINE KINASE"/>
    <property type="match status" value="1"/>
</dbReference>
<sequence length="963" mass="103263">MRLSLKWKAFLLLLAMLAVIHLGFAYLGYRELQQQNEQRTQQQIGEFEQVLAALIRQSALETETYAAQLARSIDLAKLQRDPQTLEPLLPPELLINIGDVAVLDAQGKLIASSGEALRSSLHASVASVSALDTARSGHRPSSYIACTPECEQYIFVPGFDHERRPLVVLISRPLADVLPAFHGLTGADLAILSPSGPGASGGVEIAGLKVRAVSNAPDLLPALGALTSPPPRGWSPGAPQRTRAGPFDLLLTLAPLATEQGVDAMFIVDETQFRQQMIAALWHGLALTLGGLLASAAMLYWMLTRASARLERVTRALPLLAEQAFDAAEQLMSRPTSRWPDELDRLNGVAVTLSQQLRKLDQAEAASEAKSRFLATMSHEIRTPMNGVLGMLELLEQTSLSAAQRENVRIVCQSARSLLRVIDDVLDVSKIEADRLVIEAQPFDLRDVIEGVVEVLSPGLRDRDVRLLSFIDPAIPEQVIGDAVRIRQIVLNLLGNAIKFTPHGLIVVRADHTAAGEGALDVRIEVLDTGIGIAGGEQAQLFDPFVQAESSTTRRYGGTGLGLSICKGLVERMGGSIGYSSELGQGSRFWVALRFALPASAGTPTAVLAAATFRITLGDRTETGFVETLLLAAGASRAAADVDDAQADLTIDEHALGLRIDGRAGDGSVLARPYRSAQLLEAAARACGRAVARASAAEPLPPPPQPGLRVLVAEDNPINQEVLSAQLQRLGFIVEIAADGEEAASRLTQAHYAALLTDLHMPKLDGYELAAWQREREAAEPSLGHLPIIALTAAALQDAGQRCAEHGIDACLIKPVLLASLQQCLSTWCRTADEMPVVPARPPATADAPLDLPLLREIVGDDDADLSELLQHFVDSTEPVLARLQEHITASDFEGARMLTHRLLGSARTVGAHALAAILGRLEAALGDSDDRPMALVRQAETEFAVIRGWVAQRAEHDARADQ</sequence>
<comment type="subunit">
    <text evidence="9">At low DSF concentrations, interacts with RpfF.</text>
</comment>
<dbReference type="SUPFAM" id="SSF47384">
    <property type="entry name" value="Homodimeric domain of signal transducing histidine kinase"/>
    <property type="match status" value="1"/>
</dbReference>
<evidence type="ECO:0000256" key="4">
    <source>
        <dbReference type="ARBA" id="ARBA00022679"/>
    </source>
</evidence>
<evidence type="ECO:0000259" key="15">
    <source>
        <dbReference type="PROSITE" id="PS50110"/>
    </source>
</evidence>
<evidence type="ECO:0000256" key="7">
    <source>
        <dbReference type="ARBA" id="ARBA00022840"/>
    </source>
</evidence>
<dbReference type="Gene3D" id="1.20.120.160">
    <property type="entry name" value="HPT domain"/>
    <property type="match status" value="1"/>
</dbReference>
<dbReference type="Gene3D" id="3.30.565.10">
    <property type="entry name" value="Histidine kinase-like ATPase, C-terminal domain"/>
    <property type="match status" value="1"/>
</dbReference>
<accession>A0A969W6H4</accession>
<dbReference type="InterPro" id="IPR036097">
    <property type="entry name" value="HisK_dim/P_sf"/>
</dbReference>
<dbReference type="InterPro" id="IPR029150">
    <property type="entry name" value="dCache_3"/>
</dbReference>
<organism evidence="17 18">
    <name type="scientific">Solimonas marina</name>
    <dbReference type="NCBI Taxonomy" id="2714601"/>
    <lineage>
        <taxon>Bacteria</taxon>
        <taxon>Pseudomonadati</taxon>
        <taxon>Pseudomonadota</taxon>
        <taxon>Gammaproteobacteria</taxon>
        <taxon>Nevskiales</taxon>
        <taxon>Nevskiaceae</taxon>
        <taxon>Solimonas</taxon>
    </lineage>
</organism>
<keyword evidence="13" id="KW-0472">Membrane</keyword>
<evidence type="ECO:0000256" key="1">
    <source>
        <dbReference type="ARBA" id="ARBA00000085"/>
    </source>
</evidence>
<dbReference type="Pfam" id="PF02518">
    <property type="entry name" value="HATPase_c"/>
    <property type="match status" value="1"/>
</dbReference>
<keyword evidence="13" id="KW-1133">Transmembrane helix</keyword>
<dbReference type="InterPro" id="IPR036890">
    <property type="entry name" value="HATPase_C_sf"/>
</dbReference>
<proteinExistence type="predicted"/>
<dbReference type="InterPro" id="IPR005467">
    <property type="entry name" value="His_kinase_dom"/>
</dbReference>
<feature type="domain" description="Histidine kinase" evidence="14">
    <location>
        <begin position="376"/>
        <end position="597"/>
    </location>
</feature>
<dbReference type="InterPro" id="IPR003661">
    <property type="entry name" value="HisK_dim/P_dom"/>
</dbReference>
<dbReference type="FunFam" id="1.10.287.130:FF:000002">
    <property type="entry name" value="Two-component osmosensing histidine kinase"/>
    <property type="match status" value="1"/>
</dbReference>
<dbReference type="InterPro" id="IPR011006">
    <property type="entry name" value="CheY-like_superfamily"/>
</dbReference>
<dbReference type="Pfam" id="PF00072">
    <property type="entry name" value="Response_reg"/>
    <property type="match status" value="1"/>
</dbReference>
<protein>
    <recommendedName>
        <fullName evidence="10">Sensory/regulatory protein RpfC</fullName>
        <ecNumber evidence="2">2.7.13.3</ecNumber>
    </recommendedName>
</protein>
<evidence type="ECO:0000259" key="14">
    <source>
        <dbReference type="PROSITE" id="PS50109"/>
    </source>
</evidence>
<dbReference type="SMART" id="SM00388">
    <property type="entry name" value="HisKA"/>
    <property type="match status" value="1"/>
</dbReference>
<dbReference type="EC" id="2.7.13.3" evidence="2"/>
<comment type="caution">
    <text evidence="17">The sequence shown here is derived from an EMBL/GenBank/DDBJ whole genome shotgun (WGS) entry which is preliminary data.</text>
</comment>
<dbReference type="SUPFAM" id="SSF55874">
    <property type="entry name" value="ATPase domain of HSP90 chaperone/DNA topoisomerase II/histidine kinase"/>
    <property type="match status" value="1"/>
</dbReference>
<evidence type="ECO:0000313" key="18">
    <source>
        <dbReference type="Proteomes" id="UP000653472"/>
    </source>
</evidence>
<dbReference type="Proteomes" id="UP000653472">
    <property type="component" value="Unassembled WGS sequence"/>
</dbReference>
<feature type="domain" description="HPt" evidence="16">
    <location>
        <begin position="862"/>
        <end position="963"/>
    </location>
</feature>
<evidence type="ECO:0000256" key="12">
    <source>
        <dbReference type="PROSITE-ProRule" id="PRU00169"/>
    </source>
</evidence>
<evidence type="ECO:0000256" key="8">
    <source>
        <dbReference type="ARBA" id="ARBA00023012"/>
    </source>
</evidence>
<reference evidence="17" key="1">
    <citation type="submission" date="2020-03" db="EMBL/GenBank/DDBJ databases">
        <title>Solimonas marina sp. nov., isolated from deep seawater of the Pacific Ocean.</title>
        <authorList>
            <person name="Liu X."/>
            <person name="Lai Q."/>
            <person name="Sun F."/>
            <person name="Gai Y."/>
            <person name="Li G."/>
            <person name="Shao Z."/>
        </authorList>
    </citation>
    <scope>NUCLEOTIDE SEQUENCE</scope>
    <source>
        <strain evidence="17">C16B3</strain>
    </source>
</reference>
<feature type="domain" description="Response regulatory" evidence="15">
    <location>
        <begin position="709"/>
        <end position="829"/>
    </location>
</feature>
<keyword evidence="4" id="KW-0808">Transferase</keyword>
<dbReference type="AlphaFoldDB" id="A0A969W6H4"/>
<evidence type="ECO:0000256" key="5">
    <source>
        <dbReference type="ARBA" id="ARBA00022741"/>
    </source>
</evidence>
<keyword evidence="7" id="KW-0067">ATP-binding</keyword>
<keyword evidence="13" id="KW-0812">Transmembrane</keyword>
<keyword evidence="8" id="KW-0902">Two-component regulatory system</keyword>